<keyword evidence="2" id="KW-1185">Reference proteome</keyword>
<dbReference type="EMBL" id="JAPDIA010000009">
    <property type="protein sequence ID" value="MDG0813940.1"/>
    <property type="molecule type" value="Genomic_DNA"/>
</dbReference>
<organism evidence="1 2">
    <name type="scientific">Cohnella rhizosphaerae</name>
    <dbReference type="NCBI Taxonomy" id="1457232"/>
    <lineage>
        <taxon>Bacteria</taxon>
        <taxon>Bacillati</taxon>
        <taxon>Bacillota</taxon>
        <taxon>Bacilli</taxon>
        <taxon>Bacillales</taxon>
        <taxon>Paenibacillaceae</taxon>
        <taxon>Cohnella</taxon>
    </lineage>
</organism>
<evidence type="ECO:0000313" key="2">
    <source>
        <dbReference type="Proteomes" id="UP001153404"/>
    </source>
</evidence>
<comment type="caution">
    <text evidence="1">The sequence shown here is derived from an EMBL/GenBank/DDBJ whole genome shotgun (WGS) entry which is preliminary data.</text>
</comment>
<accession>A0A9X4QWL6</accession>
<evidence type="ECO:0000313" key="1">
    <source>
        <dbReference type="EMBL" id="MDG0813940.1"/>
    </source>
</evidence>
<proteinExistence type="predicted"/>
<sequence length="59" mass="6420">MTMWDAGGAKGTKTVTATTGYQTIRIPLADFAGFDKATARKFKHGAFSGSFTIDEIRFE</sequence>
<dbReference type="RefSeq" id="WP_277538444.1">
    <property type="nucleotide sequence ID" value="NZ_JAPDIA010000009.1"/>
</dbReference>
<protein>
    <submittedName>
        <fullName evidence="1">Uncharacterized protein</fullName>
    </submittedName>
</protein>
<gene>
    <name evidence="1" type="ORF">OMP40_35125</name>
</gene>
<dbReference type="AlphaFoldDB" id="A0A9X4QWL6"/>
<name>A0A9X4QWL6_9BACL</name>
<dbReference type="Gene3D" id="2.60.120.430">
    <property type="entry name" value="Galactose-binding lectin"/>
    <property type="match status" value="1"/>
</dbReference>
<dbReference type="Proteomes" id="UP001153404">
    <property type="component" value="Unassembled WGS sequence"/>
</dbReference>
<reference evidence="1" key="1">
    <citation type="submission" date="2022-10" db="EMBL/GenBank/DDBJ databases">
        <title>Comparative genomic analysis of Cohnella hashimotonis sp. nov., isolated from the International Space Station.</title>
        <authorList>
            <person name="Simpson A."/>
            <person name="Venkateswaran K."/>
        </authorList>
    </citation>
    <scope>NUCLEOTIDE SEQUENCE</scope>
    <source>
        <strain evidence="1">DSM 28161</strain>
    </source>
</reference>